<accession>A0A0N9I995</accession>
<dbReference type="AlphaFoldDB" id="A0A0N9I995"/>
<keyword evidence="4" id="KW-1185">Reference proteome</keyword>
<dbReference type="Proteomes" id="UP000063699">
    <property type="component" value="Chromosome"/>
</dbReference>
<reference evidence="3 4" key="1">
    <citation type="submission" date="2015-07" db="EMBL/GenBank/DDBJ databases">
        <title>Genome sequencing of Kibdelosporangium phytohabitans.</title>
        <authorList>
            <person name="Qin S."/>
            <person name="Xing K."/>
        </authorList>
    </citation>
    <scope>NUCLEOTIDE SEQUENCE [LARGE SCALE GENOMIC DNA]</scope>
    <source>
        <strain evidence="3 4">KLBMP1111</strain>
    </source>
</reference>
<organism evidence="3 4">
    <name type="scientific">Kibdelosporangium phytohabitans</name>
    <dbReference type="NCBI Taxonomy" id="860235"/>
    <lineage>
        <taxon>Bacteria</taxon>
        <taxon>Bacillati</taxon>
        <taxon>Actinomycetota</taxon>
        <taxon>Actinomycetes</taxon>
        <taxon>Pseudonocardiales</taxon>
        <taxon>Pseudonocardiaceae</taxon>
        <taxon>Kibdelosporangium</taxon>
    </lineage>
</organism>
<feature type="domain" description="AMP-dependent synthetase/ligase" evidence="1">
    <location>
        <begin position="32"/>
        <end position="396"/>
    </location>
</feature>
<dbReference type="InterPro" id="IPR045851">
    <property type="entry name" value="AMP-bd_C_sf"/>
</dbReference>
<evidence type="ECO:0000259" key="1">
    <source>
        <dbReference type="Pfam" id="PF00501"/>
    </source>
</evidence>
<proteinExistence type="predicted"/>
<evidence type="ECO:0000313" key="4">
    <source>
        <dbReference type="Proteomes" id="UP000063699"/>
    </source>
</evidence>
<sequence>MNRAYRDLVPASLRRSWAADGRYQDLDLYSLFERHVERCPDRAAVVDADGEISYTHLDVLVRRLAAGLTALDVHAGDVVAVQLPNSRLSCALDFAIAAVGGIVLPFPIGRGERDIASLLRRSRAVVAITAGSYGDFPCGQKTFDLVGDLPGLRSVITVGGATPLGCVPMSLLLAADHSDFTPARPDPDSAARILVSSGSEAEPKMVVYSHNALAGGRGRFIEAIRGGEDYRALFLMPLGTAFGSNATPATMAANGGTMLVQPRFDVASTLTMIERARPTHVFGVPTMFRKILDSPDLAATDLSSVRAVVLGGSALDAETARHVSEKLTATVINVYGSADGVNCHTAFTDPPAKVGTAGRPNPVVCEIRIVDDSLRPVPAGHTGEILARGPMSPMSYLAAPELDARYRLDDGWVRLGDVGRIDEDGYLTVVGRRKDVIIRGGMNISPAEVEALLLTHEAVRDVACVAIPDPVFGDRMCACVATDTALSLVDLTDHLSGQGLEPRKLPERLVLLPALPLGAAGKVDRKALTELAVRLATP</sequence>
<dbReference type="STRING" id="860235.AOZ06_23130"/>
<evidence type="ECO:0000313" key="3">
    <source>
        <dbReference type="EMBL" id="ALG14993.1"/>
    </source>
</evidence>
<dbReference type="SUPFAM" id="SSF56801">
    <property type="entry name" value="Acetyl-CoA synthetase-like"/>
    <property type="match status" value="1"/>
</dbReference>
<dbReference type="GO" id="GO:0016878">
    <property type="term" value="F:acid-thiol ligase activity"/>
    <property type="evidence" value="ECO:0007669"/>
    <property type="project" value="UniProtKB-ARBA"/>
</dbReference>
<name>A0A0N9I995_9PSEU</name>
<dbReference type="InterPro" id="IPR050237">
    <property type="entry name" value="ATP-dep_AMP-bd_enzyme"/>
</dbReference>
<gene>
    <name evidence="3" type="ORF">AOZ06_23130</name>
</gene>
<protein>
    <submittedName>
        <fullName evidence="3">Pentalenene synthase</fullName>
    </submittedName>
</protein>
<dbReference type="Pfam" id="PF00501">
    <property type="entry name" value="AMP-binding"/>
    <property type="match status" value="1"/>
</dbReference>
<dbReference type="OrthoDB" id="4507402at2"/>
<dbReference type="PANTHER" id="PTHR43767">
    <property type="entry name" value="LONG-CHAIN-FATTY-ACID--COA LIGASE"/>
    <property type="match status" value="1"/>
</dbReference>
<dbReference type="KEGG" id="kphy:AOZ06_23130"/>
<dbReference type="Gene3D" id="3.30.300.30">
    <property type="match status" value="1"/>
</dbReference>
<dbReference type="Pfam" id="PF13193">
    <property type="entry name" value="AMP-binding_C"/>
    <property type="match status" value="1"/>
</dbReference>
<dbReference type="PANTHER" id="PTHR43767:SF1">
    <property type="entry name" value="NONRIBOSOMAL PEPTIDE SYNTHASE PES1 (EUROFUNG)-RELATED"/>
    <property type="match status" value="1"/>
</dbReference>
<dbReference type="Gene3D" id="3.40.50.12780">
    <property type="entry name" value="N-terminal domain of ligase-like"/>
    <property type="match status" value="1"/>
</dbReference>
<feature type="domain" description="AMP-binding enzyme C-terminal" evidence="2">
    <location>
        <begin position="448"/>
        <end position="522"/>
    </location>
</feature>
<dbReference type="InterPro" id="IPR000873">
    <property type="entry name" value="AMP-dep_synth/lig_dom"/>
</dbReference>
<evidence type="ECO:0000259" key="2">
    <source>
        <dbReference type="Pfam" id="PF13193"/>
    </source>
</evidence>
<dbReference type="EMBL" id="CP012752">
    <property type="protein sequence ID" value="ALG14993.1"/>
    <property type="molecule type" value="Genomic_DNA"/>
</dbReference>
<dbReference type="InterPro" id="IPR042099">
    <property type="entry name" value="ANL_N_sf"/>
</dbReference>
<dbReference type="InterPro" id="IPR025110">
    <property type="entry name" value="AMP-bd_C"/>
</dbReference>